<dbReference type="RefSeq" id="WP_166237129.1">
    <property type="nucleotide sequence ID" value="NZ_JAAJBV010000007.1"/>
</dbReference>
<name>A0ABX0ID27_9FLAO</name>
<reference evidence="1 2" key="1">
    <citation type="submission" date="2020-02" db="EMBL/GenBank/DDBJ databases">
        <authorList>
            <person name="Chen W.-M."/>
        </authorList>
    </citation>
    <scope>NUCLEOTIDE SEQUENCE [LARGE SCALE GENOMIC DNA]</scope>
    <source>
        <strain evidence="1 2">TWA-26</strain>
    </source>
</reference>
<evidence type="ECO:0008006" key="3">
    <source>
        <dbReference type="Google" id="ProtNLM"/>
    </source>
</evidence>
<dbReference type="EMBL" id="JAAJBV010000007">
    <property type="protein sequence ID" value="NHM05108.1"/>
    <property type="molecule type" value="Genomic_DNA"/>
</dbReference>
<proteinExistence type="predicted"/>
<keyword evidence="2" id="KW-1185">Reference proteome</keyword>
<comment type="caution">
    <text evidence="1">The sequence shown here is derived from an EMBL/GenBank/DDBJ whole genome shotgun (WGS) entry which is preliminary data.</text>
</comment>
<dbReference type="PROSITE" id="PS51257">
    <property type="entry name" value="PROKAR_LIPOPROTEIN"/>
    <property type="match status" value="1"/>
</dbReference>
<accession>A0ABX0ID27</accession>
<sequence>MKNLKFCTFGLLVMSLSFVSCNREENLALDKELINASADIDLTNELDFNSGIDISSDNSSYSDRNSLQSNAITPCASVNVNNTTPGIFPKIFTVDFGTGCTYNGITRSGIITITITDYVMNNGSIMTIERGSNYYVNGRKVEGTVVYENTTTNTAIPQWTRTITNGKITNPAGVVFNHYGTRTVKQTAGVSTLILADNIYEITSGSHTITKTGGASLSVTVVETLIKKYACNHISQGQLDLQGSVLDGILDYGNNTCDNLATYTHSNGTIYNVILY</sequence>
<gene>
    <name evidence="1" type="ORF">G4L40_10370</name>
</gene>
<evidence type="ECO:0000313" key="1">
    <source>
        <dbReference type="EMBL" id="NHM05108.1"/>
    </source>
</evidence>
<evidence type="ECO:0000313" key="2">
    <source>
        <dbReference type="Proteomes" id="UP000761423"/>
    </source>
</evidence>
<organism evidence="1 2">
    <name type="scientific">Flavobacterium celericrescens</name>
    <dbReference type="NCBI Taxonomy" id="2709780"/>
    <lineage>
        <taxon>Bacteria</taxon>
        <taxon>Pseudomonadati</taxon>
        <taxon>Bacteroidota</taxon>
        <taxon>Flavobacteriia</taxon>
        <taxon>Flavobacteriales</taxon>
        <taxon>Flavobacteriaceae</taxon>
        <taxon>Flavobacterium</taxon>
    </lineage>
</organism>
<protein>
    <recommendedName>
        <fullName evidence="3">Lipoprotein</fullName>
    </recommendedName>
</protein>
<dbReference type="Proteomes" id="UP000761423">
    <property type="component" value="Unassembled WGS sequence"/>
</dbReference>